<reference evidence="1 2" key="1">
    <citation type="submission" date="2019-06" db="EMBL/GenBank/DDBJ databases">
        <authorList>
            <person name="Li F."/>
        </authorList>
    </citation>
    <scope>NUCLEOTIDE SEQUENCE [LARGE SCALE GENOMIC DNA]</scope>
    <source>
        <strain evidence="1 2">10F1D-1</strain>
    </source>
</reference>
<dbReference type="Proteomes" id="UP000316252">
    <property type="component" value="Unassembled WGS sequence"/>
</dbReference>
<evidence type="ECO:0000313" key="1">
    <source>
        <dbReference type="EMBL" id="TPW74504.1"/>
    </source>
</evidence>
<name>A0A506XP94_9MICO</name>
<sequence length="189" mass="20398">MVLIPGVYESWNYLRAVGDRLSASGHPVLALPSLRFNTGPIPDTAAEVWREIVSRDLHGVILVAHSKGGIIGKHLLAIDDTEQRIDRMVAIAAPFGGSRMARFMPNPALRVFRVGDPLLTALAAESEVNARITSIYPLVDPHVPEGSRLDGAVNVPLRMAGHFGPLFDERGIRAVAEAVDPRGAAESER</sequence>
<accession>A0A506XP94</accession>
<dbReference type="Gene3D" id="3.40.50.1820">
    <property type="entry name" value="alpha/beta hydrolase"/>
    <property type="match status" value="1"/>
</dbReference>
<organism evidence="1 2">
    <name type="scientific">Schumannella soli</name>
    <dbReference type="NCBI Taxonomy" id="2590779"/>
    <lineage>
        <taxon>Bacteria</taxon>
        <taxon>Bacillati</taxon>
        <taxon>Actinomycetota</taxon>
        <taxon>Actinomycetes</taxon>
        <taxon>Micrococcales</taxon>
        <taxon>Microbacteriaceae</taxon>
        <taxon>Schumannella</taxon>
    </lineage>
</organism>
<dbReference type="EMBL" id="VHQG01000004">
    <property type="protein sequence ID" value="TPW74504.1"/>
    <property type="molecule type" value="Genomic_DNA"/>
</dbReference>
<dbReference type="OrthoDB" id="9770427at2"/>
<dbReference type="SUPFAM" id="SSF53474">
    <property type="entry name" value="alpha/beta-Hydrolases"/>
    <property type="match status" value="1"/>
</dbReference>
<gene>
    <name evidence="1" type="ORF">FJ657_12935</name>
</gene>
<dbReference type="AlphaFoldDB" id="A0A506XP94"/>
<evidence type="ECO:0000313" key="2">
    <source>
        <dbReference type="Proteomes" id="UP000316252"/>
    </source>
</evidence>
<dbReference type="GO" id="GO:0016787">
    <property type="term" value="F:hydrolase activity"/>
    <property type="evidence" value="ECO:0007669"/>
    <property type="project" value="UniProtKB-KW"/>
</dbReference>
<dbReference type="RefSeq" id="WP_141164142.1">
    <property type="nucleotide sequence ID" value="NZ_VHQG01000004.1"/>
</dbReference>
<dbReference type="InterPro" id="IPR029058">
    <property type="entry name" value="AB_hydrolase_fold"/>
</dbReference>
<proteinExistence type="predicted"/>
<comment type="caution">
    <text evidence="1">The sequence shown here is derived from an EMBL/GenBank/DDBJ whole genome shotgun (WGS) entry which is preliminary data.</text>
</comment>
<keyword evidence="1" id="KW-0378">Hydrolase</keyword>
<protein>
    <submittedName>
        <fullName evidence="1">Alpha/beta hydrolase</fullName>
    </submittedName>
</protein>
<keyword evidence="2" id="KW-1185">Reference proteome</keyword>